<feature type="transmembrane region" description="Helical" evidence="6">
    <location>
        <begin position="24"/>
        <end position="41"/>
    </location>
</feature>
<feature type="transmembrane region" description="Helical" evidence="6">
    <location>
        <begin position="79"/>
        <end position="98"/>
    </location>
</feature>
<dbReference type="GO" id="GO:0050291">
    <property type="term" value="F:sphingosine N-acyltransferase activity"/>
    <property type="evidence" value="ECO:0007669"/>
    <property type="project" value="InterPro"/>
</dbReference>
<evidence type="ECO:0000313" key="9">
    <source>
        <dbReference type="Proteomes" id="UP001159364"/>
    </source>
</evidence>
<sequence length="311" mass="36076">MDVLAGRDGFINWEAESYPEAKDLLLIPLFALLFPTLRLYLDTYVFEKIARRLMFGEGFATVHVETYSRRKKINKFKESAWKCVYFLSAELFALTVSYNEPWFRNTKYFWVGSGDQTWPDLKMKLKLKALYAYGAGFYTYSIFALIFWETKRSDFAVSMTHHMASITLIGLSYIFRFGRVGAMVLVLHDGCDFFLETGKMSKYSGYEGIASISFLLFVLTFTMLRIICFPLLVLRSTSYQVLMYLDKGKHALQGAVCYYVFNTLLYCLLVVNIYWWILMIKMLIAQIKAKGQVSDDVRSDSEGEDETEHND</sequence>
<evidence type="ECO:0000256" key="1">
    <source>
        <dbReference type="ARBA" id="ARBA00004477"/>
    </source>
</evidence>
<keyword evidence="4 5" id="KW-0472">Membrane</keyword>
<dbReference type="SMART" id="SM00724">
    <property type="entry name" value="TLC"/>
    <property type="match status" value="1"/>
</dbReference>
<reference evidence="8 9" key="1">
    <citation type="submission" date="2021-09" db="EMBL/GenBank/DDBJ databases">
        <title>Genomic insights and catalytic innovation underlie evolution of tropane alkaloids biosynthesis.</title>
        <authorList>
            <person name="Wang Y.-J."/>
            <person name="Tian T."/>
            <person name="Huang J.-P."/>
            <person name="Huang S.-X."/>
        </authorList>
    </citation>
    <scope>NUCLEOTIDE SEQUENCE [LARGE SCALE GENOMIC DNA]</scope>
    <source>
        <strain evidence="8">KIB-2018</strain>
        <tissue evidence="8">Leaf</tissue>
    </source>
</reference>
<feature type="transmembrane region" description="Helical" evidence="6">
    <location>
        <begin position="255"/>
        <end position="277"/>
    </location>
</feature>
<dbReference type="Pfam" id="PF03798">
    <property type="entry name" value="TRAM_LAG1_CLN8"/>
    <property type="match status" value="1"/>
</dbReference>
<dbReference type="AlphaFoldDB" id="A0AAV8SJL2"/>
<evidence type="ECO:0000256" key="3">
    <source>
        <dbReference type="ARBA" id="ARBA00022989"/>
    </source>
</evidence>
<dbReference type="Proteomes" id="UP001159364">
    <property type="component" value="Linkage Group LG10"/>
</dbReference>
<dbReference type="PROSITE" id="PS50922">
    <property type="entry name" value="TLC"/>
    <property type="match status" value="1"/>
</dbReference>
<protein>
    <recommendedName>
        <fullName evidence="7">TLC domain-containing protein</fullName>
    </recommendedName>
</protein>
<comment type="subcellular location">
    <subcellularLocation>
        <location evidence="1">Endoplasmic reticulum membrane</location>
        <topology evidence="1">Multi-pass membrane protein</topology>
    </subcellularLocation>
</comment>
<evidence type="ECO:0000256" key="4">
    <source>
        <dbReference type="ARBA" id="ARBA00023136"/>
    </source>
</evidence>
<proteinExistence type="predicted"/>
<dbReference type="GO" id="GO:0046513">
    <property type="term" value="P:ceramide biosynthetic process"/>
    <property type="evidence" value="ECO:0007669"/>
    <property type="project" value="InterPro"/>
</dbReference>
<feature type="domain" description="TLC" evidence="7">
    <location>
        <begin position="74"/>
        <end position="288"/>
    </location>
</feature>
<dbReference type="InterPro" id="IPR016439">
    <property type="entry name" value="Lag1/Lac1-like"/>
</dbReference>
<evidence type="ECO:0000313" key="8">
    <source>
        <dbReference type="EMBL" id="KAJ8752259.1"/>
    </source>
</evidence>
<accession>A0AAV8SJL2</accession>
<dbReference type="InterPro" id="IPR006634">
    <property type="entry name" value="TLC-dom"/>
</dbReference>
<dbReference type="PANTHER" id="PTHR12560">
    <property type="entry name" value="LONGEVITY ASSURANCE FACTOR 1 LAG1"/>
    <property type="match status" value="1"/>
</dbReference>
<evidence type="ECO:0000256" key="6">
    <source>
        <dbReference type="SAM" id="Phobius"/>
    </source>
</evidence>
<evidence type="ECO:0000256" key="5">
    <source>
        <dbReference type="PROSITE-ProRule" id="PRU00205"/>
    </source>
</evidence>
<organism evidence="8 9">
    <name type="scientific">Erythroxylum novogranatense</name>
    <dbReference type="NCBI Taxonomy" id="1862640"/>
    <lineage>
        <taxon>Eukaryota</taxon>
        <taxon>Viridiplantae</taxon>
        <taxon>Streptophyta</taxon>
        <taxon>Embryophyta</taxon>
        <taxon>Tracheophyta</taxon>
        <taxon>Spermatophyta</taxon>
        <taxon>Magnoliopsida</taxon>
        <taxon>eudicotyledons</taxon>
        <taxon>Gunneridae</taxon>
        <taxon>Pentapetalae</taxon>
        <taxon>rosids</taxon>
        <taxon>fabids</taxon>
        <taxon>Malpighiales</taxon>
        <taxon>Erythroxylaceae</taxon>
        <taxon>Erythroxylum</taxon>
    </lineage>
</organism>
<feature type="transmembrane region" description="Helical" evidence="6">
    <location>
        <begin position="130"/>
        <end position="148"/>
    </location>
</feature>
<gene>
    <name evidence="8" type="ORF">K2173_003895</name>
</gene>
<dbReference type="EMBL" id="JAIWQS010000010">
    <property type="protein sequence ID" value="KAJ8752259.1"/>
    <property type="molecule type" value="Genomic_DNA"/>
</dbReference>
<name>A0AAV8SJL2_9ROSI</name>
<keyword evidence="2 5" id="KW-0812">Transmembrane</keyword>
<keyword evidence="9" id="KW-1185">Reference proteome</keyword>
<keyword evidence="3 6" id="KW-1133">Transmembrane helix</keyword>
<evidence type="ECO:0000259" key="7">
    <source>
        <dbReference type="PROSITE" id="PS50922"/>
    </source>
</evidence>
<comment type="caution">
    <text evidence="8">The sequence shown here is derived from an EMBL/GenBank/DDBJ whole genome shotgun (WGS) entry which is preliminary data.</text>
</comment>
<dbReference type="GO" id="GO:0005789">
    <property type="term" value="C:endoplasmic reticulum membrane"/>
    <property type="evidence" value="ECO:0007669"/>
    <property type="project" value="UniProtKB-SubCell"/>
</dbReference>
<dbReference type="PANTHER" id="PTHR12560:SF49">
    <property type="entry name" value="CERAMIDE SYNTHASE 1 LOH3"/>
    <property type="match status" value="1"/>
</dbReference>
<feature type="transmembrane region" description="Helical" evidence="6">
    <location>
        <begin position="208"/>
        <end position="234"/>
    </location>
</feature>
<evidence type="ECO:0000256" key="2">
    <source>
        <dbReference type="ARBA" id="ARBA00022692"/>
    </source>
</evidence>